<organism evidence="1 2">
    <name type="scientific">Auriscalpium vulgare</name>
    <dbReference type="NCBI Taxonomy" id="40419"/>
    <lineage>
        <taxon>Eukaryota</taxon>
        <taxon>Fungi</taxon>
        <taxon>Dikarya</taxon>
        <taxon>Basidiomycota</taxon>
        <taxon>Agaricomycotina</taxon>
        <taxon>Agaricomycetes</taxon>
        <taxon>Russulales</taxon>
        <taxon>Auriscalpiaceae</taxon>
        <taxon>Auriscalpium</taxon>
    </lineage>
</organism>
<name>A0ACB8RUS0_9AGAM</name>
<reference evidence="1" key="1">
    <citation type="submission" date="2021-02" db="EMBL/GenBank/DDBJ databases">
        <authorList>
            <consortium name="DOE Joint Genome Institute"/>
            <person name="Ahrendt S."/>
            <person name="Looney B.P."/>
            <person name="Miyauchi S."/>
            <person name="Morin E."/>
            <person name="Drula E."/>
            <person name="Courty P.E."/>
            <person name="Chicoki N."/>
            <person name="Fauchery L."/>
            <person name="Kohler A."/>
            <person name="Kuo A."/>
            <person name="Labutti K."/>
            <person name="Pangilinan J."/>
            <person name="Lipzen A."/>
            <person name="Riley R."/>
            <person name="Andreopoulos W."/>
            <person name="He G."/>
            <person name="Johnson J."/>
            <person name="Barry K.W."/>
            <person name="Grigoriev I.V."/>
            <person name="Nagy L."/>
            <person name="Hibbett D."/>
            <person name="Henrissat B."/>
            <person name="Matheny P.B."/>
            <person name="Labbe J."/>
            <person name="Martin F."/>
        </authorList>
    </citation>
    <scope>NUCLEOTIDE SEQUENCE</scope>
    <source>
        <strain evidence="1">FP105234-sp</strain>
    </source>
</reference>
<reference evidence="1" key="2">
    <citation type="journal article" date="2022" name="New Phytol.">
        <title>Evolutionary transition to the ectomycorrhizal habit in the genomes of a hyperdiverse lineage of mushroom-forming fungi.</title>
        <authorList>
            <person name="Looney B."/>
            <person name="Miyauchi S."/>
            <person name="Morin E."/>
            <person name="Drula E."/>
            <person name="Courty P.E."/>
            <person name="Kohler A."/>
            <person name="Kuo A."/>
            <person name="LaButti K."/>
            <person name="Pangilinan J."/>
            <person name="Lipzen A."/>
            <person name="Riley R."/>
            <person name="Andreopoulos W."/>
            <person name="He G."/>
            <person name="Johnson J."/>
            <person name="Nolan M."/>
            <person name="Tritt A."/>
            <person name="Barry K.W."/>
            <person name="Grigoriev I.V."/>
            <person name="Nagy L.G."/>
            <person name="Hibbett D."/>
            <person name="Henrissat B."/>
            <person name="Matheny P.B."/>
            <person name="Labbe J."/>
            <person name="Martin F.M."/>
        </authorList>
    </citation>
    <scope>NUCLEOTIDE SEQUENCE</scope>
    <source>
        <strain evidence="1">FP105234-sp</strain>
    </source>
</reference>
<evidence type="ECO:0000313" key="1">
    <source>
        <dbReference type="EMBL" id="KAI0047959.1"/>
    </source>
</evidence>
<keyword evidence="2" id="KW-1185">Reference proteome</keyword>
<dbReference type="EMBL" id="MU275894">
    <property type="protein sequence ID" value="KAI0047959.1"/>
    <property type="molecule type" value="Genomic_DNA"/>
</dbReference>
<gene>
    <name evidence="1" type="ORF">FA95DRAFT_1558488</name>
</gene>
<proteinExistence type="predicted"/>
<sequence>MSGRLASFRGPSTPSASPVQSKYPPKSPASPSRAAESTYHRKVRTSLQEVRNVCRTWDGLVHMDGLKAAKALVDSRTELHNQLALLTDSTQPRTRMVGPKLEYMEERIVDLDIVVSKLKKQFQKMTLLIENLEVALADAHKAKGWAWVQSEPLWTTWSLEKFVSSIASILRPYRRSLDLHTRLVDILRPHSVSFKDARSAIQQWVEEAPLEDENWDAKWEDLCIAEIDRWDAR</sequence>
<evidence type="ECO:0000313" key="2">
    <source>
        <dbReference type="Proteomes" id="UP000814033"/>
    </source>
</evidence>
<accession>A0ACB8RUS0</accession>
<protein>
    <submittedName>
        <fullName evidence="1">Uncharacterized protein</fullName>
    </submittedName>
</protein>
<comment type="caution">
    <text evidence="1">The sequence shown here is derived from an EMBL/GenBank/DDBJ whole genome shotgun (WGS) entry which is preliminary data.</text>
</comment>
<dbReference type="Proteomes" id="UP000814033">
    <property type="component" value="Unassembled WGS sequence"/>
</dbReference>